<dbReference type="InterPro" id="IPR051209">
    <property type="entry name" value="FAD-bind_Monooxygenase_sf"/>
</dbReference>
<reference evidence="2" key="1">
    <citation type="journal article" date="2023" name="Mol. Phylogenet. Evol.">
        <title>Genome-scale phylogeny and comparative genomics of the fungal order Sordariales.</title>
        <authorList>
            <person name="Hensen N."/>
            <person name="Bonometti L."/>
            <person name="Westerberg I."/>
            <person name="Brannstrom I.O."/>
            <person name="Guillou S."/>
            <person name="Cros-Aarteil S."/>
            <person name="Calhoun S."/>
            <person name="Haridas S."/>
            <person name="Kuo A."/>
            <person name="Mondo S."/>
            <person name="Pangilinan J."/>
            <person name="Riley R."/>
            <person name="LaButti K."/>
            <person name="Andreopoulos B."/>
            <person name="Lipzen A."/>
            <person name="Chen C."/>
            <person name="Yan M."/>
            <person name="Daum C."/>
            <person name="Ng V."/>
            <person name="Clum A."/>
            <person name="Steindorff A."/>
            <person name="Ohm R.A."/>
            <person name="Martin F."/>
            <person name="Silar P."/>
            <person name="Natvig D.O."/>
            <person name="Lalanne C."/>
            <person name="Gautier V."/>
            <person name="Ament-Velasquez S.L."/>
            <person name="Kruys A."/>
            <person name="Hutchinson M.I."/>
            <person name="Powell A.J."/>
            <person name="Barry K."/>
            <person name="Miller A.N."/>
            <person name="Grigoriev I.V."/>
            <person name="Debuchy R."/>
            <person name="Gladieux P."/>
            <person name="Hiltunen Thoren M."/>
            <person name="Johannesson H."/>
        </authorList>
    </citation>
    <scope>NUCLEOTIDE SEQUENCE</scope>
    <source>
        <strain evidence="2">CBS 103.79</strain>
    </source>
</reference>
<dbReference type="InterPro" id="IPR036188">
    <property type="entry name" value="FAD/NAD-bd_sf"/>
</dbReference>
<comment type="similarity">
    <text evidence="1">Belongs to the FAD-binding monooxygenase family.</text>
</comment>
<reference evidence="2" key="2">
    <citation type="submission" date="2023-05" db="EMBL/GenBank/DDBJ databases">
        <authorList>
            <consortium name="Lawrence Berkeley National Laboratory"/>
            <person name="Steindorff A."/>
            <person name="Hensen N."/>
            <person name="Bonometti L."/>
            <person name="Westerberg I."/>
            <person name="Brannstrom I.O."/>
            <person name="Guillou S."/>
            <person name="Cros-Aarteil S."/>
            <person name="Calhoun S."/>
            <person name="Haridas S."/>
            <person name="Kuo A."/>
            <person name="Mondo S."/>
            <person name="Pangilinan J."/>
            <person name="Riley R."/>
            <person name="Labutti K."/>
            <person name="Andreopoulos B."/>
            <person name="Lipzen A."/>
            <person name="Chen C."/>
            <person name="Yanf M."/>
            <person name="Daum C."/>
            <person name="Ng V."/>
            <person name="Clum A."/>
            <person name="Ohm R."/>
            <person name="Martin F."/>
            <person name="Silar P."/>
            <person name="Natvig D."/>
            <person name="Lalanne C."/>
            <person name="Gautier V."/>
            <person name="Ament-Velasquez S.L."/>
            <person name="Kruys A."/>
            <person name="Hutchinson M.I."/>
            <person name="Powell A.J."/>
            <person name="Barry K."/>
            <person name="Miller A.N."/>
            <person name="Grigoriev I.V."/>
            <person name="Debuchy R."/>
            <person name="Gladieux P."/>
            <person name="Thoren M.H."/>
            <person name="Johannesson H."/>
        </authorList>
    </citation>
    <scope>NUCLEOTIDE SEQUENCE</scope>
    <source>
        <strain evidence="2">CBS 103.79</strain>
    </source>
</reference>
<protein>
    <submittedName>
        <fullName evidence="2">Uncharacterized protein</fullName>
    </submittedName>
</protein>
<dbReference type="Gene3D" id="3.50.50.60">
    <property type="entry name" value="FAD/NAD(P)-binding domain"/>
    <property type="match status" value="3"/>
</dbReference>
<dbReference type="AlphaFoldDB" id="A0AAN6RWJ2"/>
<dbReference type="PANTHER" id="PTHR42877:SF5">
    <property type="entry name" value="L-ORNITHINE N(5)-MONOOXYGENASE-RELATED"/>
    <property type="match status" value="1"/>
</dbReference>
<evidence type="ECO:0000256" key="1">
    <source>
        <dbReference type="ARBA" id="ARBA00010139"/>
    </source>
</evidence>
<proteinExistence type="inferred from homology"/>
<dbReference type="Pfam" id="PF13450">
    <property type="entry name" value="NAD_binding_8"/>
    <property type="match status" value="1"/>
</dbReference>
<accession>A0AAN6RWJ2</accession>
<gene>
    <name evidence="2" type="ORF">C8A05DRAFT_12592</name>
</gene>
<dbReference type="Proteomes" id="UP001303889">
    <property type="component" value="Unassembled WGS sequence"/>
</dbReference>
<name>A0AAN6RWJ2_9PEZI</name>
<dbReference type="EMBL" id="MU855352">
    <property type="protein sequence ID" value="KAK3905600.1"/>
    <property type="molecule type" value="Genomic_DNA"/>
</dbReference>
<organism evidence="2 3">
    <name type="scientific">Staphylotrichum tortipilum</name>
    <dbReference type="NCBI Taxonomy" id="2831512"/>
    <lineage>
        <taxon>Eukaryota</taxon>
        <taxon>Fungi</taxon>
        <taxon>Dikarya</taxon>
        <taxon>Ascomycota</taxon>
        <taxon>Pezizomycotina</taxon>
        <taxon>Sordariomycetes</taxon>
        <taxon>Sordariomycetidae</taxon>
        <taxon>Sordariales</taxon>
        <taxon>Chaetomiaceae</taxon>
        <taxon>Staphylotrichum</taxon>
    </lineage>
</organism>
<evidence type="ECO:0000313" key="3">
    <source>
        <dbReference type="Proteomes" id="UP001303889"/>
    </source>
</evidence>
<dbReference type="PANTHER" id="PTHR42877">
    <property type="entry name" value="L-ORNITHINE N(5)-MONOOXYGENASE-RELATED"/>
    <property type="match status" value="1"/>
</dbReference>
<keyword evidence="3" id="KW-1185">Reference proteome</keyword>
<dbReference type="SUPFAM" id="SSF51905">
    <property type="entry name" value="FAD/NAD(P)-binding domain"/>
    <property type="match status" value="2"/>
</dbReference>
<sequence length="530" mass="59397">MNSVEDFDIIIIGAGLSGIAALTQIRQELPNYRVAVFEKGDHVGGTWAKNTYPGLSCDIPSQVSHARLFRLALYSYSFAPNPDWSEVYASQPEILAYIEGVVSRFDLPGRIHLEQECTAAEWLDHEFRWRISFIDRLSGRGYVKHARFLITAVGFCDVPNGAEDIQDVENFAGRIFHSANWDHAFDFRDKNVVVVGNGCSANQFVPHLLKHAAIRSMVQVMRSPHWIAPQDNHPSPAWQKWLFRSFPTTNRIWRFFLAAKLDLAFPAFTTSTLGTLLRKALQTHLTAYIPRTAPPAYHSILLPSFPFGAKRPVLDHGYLAAFHNPKMKLLRSPSLSVTGPGELQTEDGTTFPTDVLILANGFKTQELLTPMTITGLDGAELPAAWQLEGKVPEAYMGVCVPSFPNLFLLTGPNTLPSGHSTLSGIECSVTYILRLLRPLVQGPPAATTKGVEMATDRVKISVHPTAHHHFNERIQRRLQRLVYTADVRSWYVDWRSGRNTLVWPGTQGGFWWGRCVEGVRWGDFDVVRKA</sequence>
<comment type="caution">
    <text evidence="2">The sequence shown here is derived from an EMBL/GenBank/DDBJ whole genome shotgun (WGS) entry which is preliminary data.</text>
</comment>
<evidence type="ECO:0000313" key="2">
    <source>
        <dbReference type="EMBL" id="KAK3905600.1"/>
    </source>
</evidence>